<organism evidence="1 2">
    <name type="scientific">Hibiscus sabdariffa</name>
    <name type="common">roselle</name>
    <dbReference type="NCBI Taxonomy" id="183260"/>
    <lineage>
        <taxon>Eukaryota</taxon>
        <taxon>Viridiplantae</taxon>
        <taxon>Streptophyta</taxon>
        <taxon>Embryophyta</taxon>
        <taxon>Tracheophyta</taxon>
        <taxon>Spermatophyta</taxon>
        <taxon>Magnoliopsida</taxon>
        <taxon>eudicotyledons</taxon>
        <taxon>Gunneridae</taxon>
        <taxon>Pentapetalae</taxon>
        <taxon>rosids</taxon>
        <taxon>malvids</taxon>
        <taxon>Malvales</taxon>
        <taxon>Malvaceae</taxon>
        <taxon>Malvoideae</taxon>
        <taxon>Hibiscus</taxon>
    </lineage>
</organism>
<evidence type="ECO:0000313" key="1">
    <source>
        <dbReference type="EMBL" id="KAK9017896.1"/>
    </source>
</evidence>
<dbReference type="Proteomes" id="UP001396334">
    <property type="component" value="Unassembled WGS sequence"/>
</dbReference>
<comment type="caution">
    <text evidence="1">The sequence shown here is derived from an EMBL/GenBank/DDBJ whole genome shotgun (WGS) entry which is preliminary data.</text>
</comment>
<dbReference type="EMBL" id="JBBPBN010000019">
    <property type="protein sequence ID" value="KAK9017896.1"/>
    <property type="molecule type" value="Genomic_DNA"/>
</dbReference>
<name>A0ABR2RY37_9ROSI</name>
<protein>
    <submittedName>
        <fullName evidence="1">Uncharacterized protein</fullName>
    </submittedName>
</protein>
<accession>A0ABR2RY37</accession>
<evidence type="ECO:0000313" key="2">
    <source>
        <dbReference type="Proteomes" id="UP001396334"/>
    </source>
</evidence>
<proteinExistence type="predicted"/>
<gene>
    <name evidence="1" type="ORF">V6N11_000896</name>
</gene>
<sequence length="136" mass="15528">MNRAVKIYSVLTEAYGYSSFQDCKQASEEAIVVIVKKLAGKLFSDSEAAVLLKQLDFPICTPTFRLNIYLVLWELKWSWKTEVDSLQVKLLEKLEESLADLQLKTNDIENVFMESNDPKQGKVSDSIHITAHEVMK</sequence>
<keyword evidence="2" id="KW-1185">Reference proteome</keyword>
<reference evidence="1 2" key="1">
    <citation type="journal article" date="2024" name="G3 (Bethesda)">
        <title>Genome assembly of Hibiscus sabdariffa L. provides insights into metabolisms of medicinal natural products.</title>
        <authorList>
            <person name="Kim T."/>
        </authorList>
    </citation>
    <scope>NUCLEOTIDE SEQUENCE [LARGE SCALE GENOMIC DNA]</scope>
    <source>
        <strain evidence="1">TK-2024</strain>
        <tissue evidence="1">Old leaves</tissue>
    </source>
</reference>